<keyword evidence="3" id="KW-1185">Reference proteome</keyword>
<dbReference type="PANTHER" id="PTHR37984">
    <property type="entry name" value="PROTEIN CBG26694"/>
    <property type="match status" value="1"/>
</dbReference>
<evidence type="ECO:0000313" key="3">
    <source>
        <dbReference type="Proteomes" id="UP000198211"/>
    </source>
</evidence>
<proteinExistence type="predicted"/>
<comment type="caution">
    <text evidence="2">The sequence shown here is derived from an EMBL/GenBank/DDBJ whole genome shotgun (WGS) entry which is preliminary data.</text>
</comment>
<feature type="region of interest" description="Disordered" evidence="1">
    <location>
        <begin position="771"/>
        <end position="792"/>
    </location>
</feature>
<protein>
    <submittedName>
        <fullName evidence="2">Reverse transcriptase</fullName>
    </submittedName>
</protein>
<dbReference type="EMBL" id="NBNE01001928">
    <property type="protein sequence ID" value="OWZ12144.1"/>
    <property type="molecule type" value="Genomic_DNA"/>
</dbReference>
<dbReference type="Gene3D" id="3.30.70.270">
    <property type="match status" value="1"/>
</dbReference>
<keyword evidence="2" id="KW-0695">RNA-directed DNA polymerase</keyword>
<keyword evidence="2" id="KW-0548">Nucleotidyltransferase</keyword>
<gene>
    <name evidence="2" type="ORF">PHMEG_00014740</name>
</gene>
<accession>A0A225W433</accession>
<dbReference type="GO" id="GO:0003964">
    <property type="term" value="F:RNA-directed DNA polymerase activity"/>
    <property type="evidence" value="ECO:0007669"/>
    <property type="project" value="UniProtKB-KW"/>
</dbReference>
<keyword evidence="2" id="KW-0808">Transferase</keyword>
<dbReference type="SUPFAM" id="SSF56672">
    <property type="entry name" value="DNA/RNA polymerases"/>
    <property type="match status" value="1"/>
</dbReference>
<dbReference type="InterPro" id="IPR043502">
    <property type="entry name" value="DNA/RNA_pol_sf"/>
</dbReference>
<evidence type="ECO:0000256" key="1">
    <source>
        <dbReference type="SAM" id="MobiDB-lite"/>
    </source>
</evidence>
<dbReference type="InterPro" id="IPR050951">
    <property type="entry name" value="Retrovirus_Pol_polyprotein"/>
</dbReference>
<reference evidence="3" key="1">
    <citation type="submission" date="2017-03" db="EMBL/GenBank/DDBJ databases">
        <title>Phytopthora megakarya and P. palmivora, two closely related causual agents of cacao black pod achieved similar genome size and gene model numbers by different mechanisms.</title>
        <authorList>
            <person name="Ali S."/>
            <person name="Shao J."/>
            <person name="Larry D.J."/>
            <person name="Kronmiller B."/>
            <person name="Shen D."/>
            <person name="Strem M.D."/>
            <person name="Melnick R.L."/>
            <person name="Guiltinan M.J."/>
            <person name="Tyler B.M."/>
            <person name="Meinhardt L.W."/>
            <person name="Bailey B.A."/>
        </authorList>
    </citation>
    <scope>NUCLEOTIDE SEQUENCE [LARGE SCALE GENOMIC DNA]</scope>
    <source>
        <strain evidence="3">zdho120</strain>
    </source>
</reference>
<dbReference type="AlphaFoldDB" id="A0A225W433"/>
<dbReference type="Gene3D" id="3.10.10.10">
    <property type="entry name" value="HIV Type 1 Reverse Transcriptase, subunit A, domain 1"/>
    <property type="match status" value="1"/>
</dbReference>
<dbReference type="InterPro" id="IPR043128">
    <property type="entry name" value="Rev_trsase/Diguanyl_cyclase"/>
</dbReference>
<dbReference type="CDD" id="cd01647">
    <property type="entry name" value="RT_LTR"/>
    <property type="match status" value="1"/>
</dbReference>
<dbReference type="OrthoDB" id="114258at2759"/>
<name>A0A225W433_9STRA</name>
<dbReference type="PANTHER" id="PTHR37984:SF5">
    <property type="entry name" value="PROTEIN NYNRIN-LIKE"/>
    <property type="match status" value="1"/>
</dbReference>
<dbReference type="Proteomes" id="UP000198211">
    <property type="component" value="Unassembled WGS sequence"/>
</dbReference>
<organism evidence="2 3">
    <name type="scientific">Phytophthora megakarya</name>
    <dbReference type="NCBI Taxonomy" id="4795"/>
    <lineage>
        <taxon>Eukaryota</taxon>
        <taxon>Sar</taxon>
        <taxon>Stramenopiles</taxon>
        <taxon>Oomycota</taxon>
        <taxon>Peronosporomycetes</taxon>
        <taxon>Peronosporales</taxon>
        <taxon>Peronosporaceae</taxon>
        <taxon>Phytophthora</taxon>
    </lineage>
</organism>
<evidence type="ECO:0000313" key="2">
    <source>
        <dbReference type="EMBL" id="OWZ12144.1"/>
    </source>
</evidence>
<sequence length="792" mass="89003">MLLTPRIVAEEESVDAQSQTSCSTPVQMLEAEYARVMQVSAEELDLEPAVYLREGSDLMAQLRDQLIMLPESEELTPECNIDEATVGVPRVTTPDMEAKMRRIPKRHSSIFLGDGNAAPAPVRGVVCDIDVGEVKPVVLRARQIPAPFLVKVFEFLKKLFEAEIIEHSESEWSSPIVIVLKKNGVDIRMCIDYRFMNLLIKLSRYPLPLINDRLVDFESAMSRLCMAERGKLISALVCPFGHLQWLRMPLGLKNAPLIYQSVINNCVWRFVRLPPEEEAMVDPEVLEFLNLKSQEALKPEVNMEDSEVPSLKMPVFRRNIPDPSQMGPVLGRSSYIDDIAHGASTWDQLCEDLAALLYRLRYWNISFAKIEFGKLSIPFLFHEVSADGIRALPTIVKGIQDLPFPATLNYYNKFTEHLPVVAAVLYELDKNVYVLDRTGSHEGVLKRKIVSTLLLRHPDRGNPFVIIPHANPWAACAVMGQEYEELIHPVALTGRKLKESEPLIYDSEFPVVVYTHYPVLKWLLESNTADGRHLMWGLELSRWTLGIHRTQKDEDGLDAILGSGITPREHLDKVAETLIPAKGRLKVMPSVSLEMLDANYQGYVLSFYGAAKVSTCRGSCGCILCKLPGWQVMKAERHIVEGVTVNDAGYHGLIIGLKLTLKFEVKELVANFASVKLIHVKREFNQAADYLTSKTLVLEESWELNDPDEIVHLPLVSRIPEMIMKPSEISDTSATDAVHTDQVELEMRNPDVRIPESSAAAAEALMVMTRTRAGVDTESRTSVDRSGYQDGR</sequence>
<feature type="compositionally biased region" description="Basic and acidic residues" evidence="1">
    <location>
        <begin position="773"/>
        <end position="783"/>
    </location>
</feature>